<dbReference type="SUPFAM" id="SSF56214">
    <property type="entry name" value="4'-phosphopantetheinyl transferase"/>
    <property type="match status" value="2"/>
</dbReference>
<accession>A0A1I7NE77</accession>
<gene>
    <name evidence="1" type="ORF">SAMN04488557_1788</name>
</gene>
<evidence type="ECO:0000313" key="1">
    <source>
        <dbReference type="EMBL" id="SFV32962.1"/>
    </source>
</evidence>
<organism evidence="1 2">
    <name type="scientific">Hyphomicrobium facile</name>
    <dbReference type="NCBI Taxonomy" id="51670"/>
    <lineage>
        <taxon>Bacteria</taxon>
        <taxon>Pseudomonadati</taxon>
        <taxon>Pseudomonadota</taxon>
        <taxon>Alphaproteobacteria</taxon>
        <taxon>Hyphomicrobiales</taxon>
        <taxon>Hyphomicrobiaceae</taxon>
        <taxon>Hyphomicrobium</taxon>
    </lineage>
</organism>
<proteinExistence type="predicted"/>
<sequence length="258" mass="28046">MQDVHKLRPAVQTDMPAHHEGPHEALYDLEVFFVDLVKSAALLEAEEEATPRLSPSDNERASAMADREAARLWRATRIATRIALERAGGQALRRLNFEIETGGRPRLAGAPHFNVSHTGGAALIVVSKDMQPGVDLERKERRIRMSDDRRQRIVSAAQRMGAEQALSPASNTDVIVAWVRLEAAAKALGSGIGRLLTEQGVVGGSRTARAQGSGFDLEIRDLVVGDHFVAAVAAQRLPERIDVLAFPADNLVGFIRGK</sequence>
<dbReference type="Proteomes" id="UP000199423">
    <property type="component" value="Unassembled WGS sequence"/>
</dbReference>
<name>A0A1I7NE77_9HYPH</name>
<dbReference type="RefSeq" id="WP_244531168.1">
    <property type="nucleotide sequence ID" value="NZ_FPCH01000002.1"/>
</dbReference>
<dbReference type="STRING" id="51670.SAMN04488557_1788"/>
<dbReference type="Gene3D" id="3.90.470.20">
    <property type="entry name" value="4'-phosphopantetheinyl transferase domain"/>
    <property type="match status" value="1"/>
</dbReference>
<dbReference type="EMBL" id="FPCH01000002">
    <property type="protein sequence ID" value="SFV32962.1"/>
    <property type="molecule type" value="Genomic_DNA"/>
</dbReference>
<keyword evidence="1" id="KW-0808">Transferase</keyword>
<dbReference type="AlphaFoldDB" id="A0A1I7NE77"/>
<reference evidence="2" key="1">
    <citation type="submission" date="2016-10" db="EMBL/GenBank/DDBJ databases">
        <authorList>
            <person name="Varghese N."/>
            <person name="Submissions S."/>
        </authorList>
    </citation>
    <scope>NUCLEOTIDE SEQUENCE [LARGE SCALE GENOMIC DNA]</scope>
    <source>
        <strain evidence="2">DSM 1565</strain>
    </source>
</reference>
<keyword evidence="2" id="KW-1185">Reference proteome</keyword>
<dbReference type="GO" id="GO:0000287">
    <property type="term" value="F:magnesium ion binding"/>
    <property type="evidence" value="ECO:0007669"/>
    <property type="project" value="InterPro"/>
</dbReference>
<dbReference type="InterPro" id="IPR037143">
    <property type="entry name" value="4-PPantetheinyl_Trfase_dom_sf"/>
</dbReference>
<dbReference type="GO" id="GO:0008897">
    <property type="term" value="F:holo-[acyl-carrier-protein] synthase activity"/>
    <property type="evidence" value="ECO:0007669"/>
    <property type="project" value="InterPro"/>
</dbReference>
<protein>
    <submittedName>
        <fullName evidence="1">4'-phosphopantetheinyl transferase</fullName>
    </submittedName>
</protein>
<evidence type="ECO:0000313" key="2">
    <source>
        <dbReference type="Proteomes" id="UP000199423"/>
    </source>
</evidence>